<evidence type="ECO:0000313" key="2">
    <source>
        <dbReference type="EMBL" id="MBU3066003.1"/>
    </source>
</evidence>
<proteinExistence type="predicted"/>
<evidence type="ECO:0000313" key="3">
    <source>
        <dbReference type="Proteomes" id="UP000733379"/>
    </source>
</evidence>
<keyword evidence="3" id="KW-1185">Reference proteome</keyword>
<dbReference type="InterPro" id="IPR023214">
    <property type="entry name" value="HAD_sf"/>
</dbReference>
<dbReference type="SUPFAM" id="SSF56784">
    <property type="entry name" value="HAD-like"/>
    <property type="match status" value="1"/>
</dbReference>
<dbReference type="Gene3D" id="3.40.50.1000">
    <property type="entry name" value="HAD superfamily/HAD-like"/>
    <property type="match status" value="1"/>
</dbReference>
<dbReference type="InterPro" id="IPR036412">
    <property type="entry name" value="HAD-like_sf"/>
</dbReference>
<comment type="caution">
    <text evidence="2">The sequence shown here is derived from an EMBL/GenBank/DDBJ whole genome shotgun (WGS) entry which is preliminary data.</text>
</comment>
<evidence type="ECO:0000256" key="1">
    <source>
        <dbReference type="SAM" id="MobiDB-lite"/>
    </source>
</evidence>
<gene>
    <name evidence="2" type="ORF">KO481_31360</name>
</gene>
<accession>A0ABS6B6S3</accession>
<reference evidence="2 3" key="1">
    <citation type="submission" date="2021-06" db="EMBL/GenBank/DDBJ databases">
        <title>Actinomycetes sequencing.</title>
        <authorList>
            <person name="Shan Q."/>
        </authorList>
    </citation>
    <scope>NUCLEOTIDE SEQUENCE [LARGE SCALE GENOMIC DNA]</scope>
    <source>
        <strain evidence="2 3">NEAU-G5</strain>
    </source>
</reference>
<dbReference type="RefSeq" id="WP_215922054.1">
    <property type="nucleotide sequence ID" value="NZ_JAHKNI010000012.1"/>
</dbReference>
<dbReference type="Proteomes" id="UP000733379">
    <property type="component" value="Unassembled WGS sequence"/>
</dbReference>
<organism evidence="2 3">
    <name type="scientific">Nocardia albiluteola</name>
    <dbReference type="NCBI Taxonomy" id="2842303"/>
    <lineage>
        <taxon>Bacteria</taxon>
        <taxon>Bacillati</taxon>
        <taxon>Actinomycetota</taxon>
        <taxon>Actinomycetes</taxon>
        <taxon>Mycobacteriales</taxon>
        <taxon>Nocardiaceae</taxon>
        <taxon>Nocardia</taxon>
    </lineage>
</organism>
<feature type="region of interest" description="Disordered" evidence="1">
    <location>
        <begin position="151"/>
        <end position="191"/>
    </location>
</feature>
<feature type="region of interest" description="Disordered" evidence="1">
    <location>
        <begin position="87"/>
        <end position="112"/>
    </location>
</feature>
<sequence length="191" mass="20602">MDALHENDIGVRIITGDHPVTAAAIAHQLGIDTETVTTGADLDRLDDDAQAALIERSTVFAVSAHARRCRSSPLCSGRAGSWRWPATAATTRRPSAPPISESELPHADPPTRGLVITPTDLMMDKLMMLEPHQLDFIALLQIAWQPRGHSAAAGVDRNAQPKARDHNGIGEPGLRQRRNRPPARPNSTVTG</sequence>
<dbReference type="EMBL" id="JAHKNI010000012">
    <property type="protein sequence ID" value="MBU3066003.1"/>
    <property type="molecule type" value="Genomic_DNA"/>
</dbReference>
<name>A0ABS6B6S3_9NOCA</name>
<protein>
    <submittedName>
        <fullName evidence="2">Uncharacterized protein</fullName>
    </submittedName>
</protein>